<dbReference type="Proteomes" id="UP001162480">
    <property type="component" value="Chromosome 21"/>
</dbReference>
<evidence type="ECO:0000313" key="1">
    <source>
        <dbReference type="EMBL" id="CAI9738452.1"/>
    </source>
</evidence>
<gene>
    <name evidence="1" type="ORF">OCTVUL_1B021963</name>
</gene>
<organism evidence="1 2">
    <name type="scientific">Octopus vulgaris</name>
    <name type="common">Common octopus</name>
    <dbReference type="NCBI Taxonomy" id="6645"/>
    <lineage>
        <taxon>Eukaryota</taxon>
        <taxon>Metazoa</taxon>
        <taxon>Spiralia</taxon>
        <taxon>Lophotrochozoa</taxon>
        <taxon>Mollusca</taxon>
        <taxon>Cephalopoda</taxon>
        <taxon>Coleoidea</taxon>
        <taxon>Octopodiformes</taxon>
        <taxon>Octopoda</taxon>
        <taxon>Incirrata</taxon>
        <taxon>Octopodidae</taxon>
        <taxon>Octopus</taxon>
    </lineage>
</organism>
<keyword evidence="2" id="KW-1185">Reference proteome</keyword>
<reference evidence="1" key="1">
    <citation type="submission" date="2023-08" db="EMBL/GenBank/DDBJ databases">
        <authorList>
            <person name="Alioto T."/>
            <person name="Alioto T."/>
            <person name="Gomez Garrido J."/>
        </authorList>
    </citation>
    <scope>NUCLEOTIDE SEQUENCE</scope>
</reference>
<name>A0AA36BRM1_OCTVU</name>
<dbReference type="AlphaFoldDB" id="A0AA36BRM1"/>
<sequence length="89" mass="9324">MRSGSGGDKFNLLWSAVTNQLSDHMMLKIVCKSEKEENIPMTITKSMNCTVGLVTVSGGGHGVVVCCDAGCGGFSDCGVGFLKKISFMA</sequence>
<proteinExistence type="predicted"/>
<evidence type="ECO:0000313" key="2">
    <source>
        <dbReference type="Proteomes" id="UP001162480"/>
    </source>
</evidence>
<accession>A0AA36BRM1</accession>
<protein>
    <submittedName>
        <fullName evidence="1">Uncharacterized protein</fullName>
    </submittedName>
</protein>
<dbReference type="EMBL" id="OX597834">
    <property type="protein sequence ID" value="CAI9738452.1"/>
    <property type="molecule type" value="Genomic_DNA"/>
</dbReference>